<protein>
    <submittedName>
        <fullName evidence="9">TolC family protein</fullName>
    </submittedName>
</protein>
<dbReference type="GO" id="GO:0009279">
    <property type="term" value="C:cell outer membrane"/>
    <property type="evidence" value="ECO:0007669"/>
    <property type="project" value="UniProtKB-SubCell"/>
</dbReference>
<organism evidence="9 10">
    <name type="scientific">Chlorobium phaeovibrioides</name>
    <dbReference type="NCBI Taxonomy" id="1094"/>
    <lineage>
        <taxon>Bacteria</taxon>
        <taxon>Pseudomonadati</taxon>
        <taxon>Chlorobiota</taxon>
        <taxon>Chlorobiia</taxon>
        <taxon>Chlorobiales</taxon>
        <taxon>Chlorobiaceae</taxon>
        <taxon>Chlorobium/Pelodictyon group</taxon>
        <taxon>Chlorobium</taxon>
    </lineage>
</organism>
<evidence type="ECO:0000256" key="4">
    <source>
        <dbReference type="ARBA" id="ARBA00022452"/>
    </source>
</evidence>
<feature type="signal peptide" evidence="8">
    <location>
        <begin position="1"/>
        <end position="40"/>
    </location>
</feature>
<comment type="subcellular location">
    <subcellularLocation>
        <location evidence="1">Cell outer membrane</location>
    </subcellularLocation>
</comment>
<accession>A0A3S0NAI7</accession>
<dbReference type="Pfam" id="PF02321">
    <property type="entry name" value="OEP"/>
    <property type="match status" value="2"/>
</dbReference>
<keyword evidence="8" id="KW-0732">Signal</keyword>
<keyword evidence="5" id="KW-0812">Transmembrane</keyword>
<feature type="chain" id="PRO_5018532171" evidence="8">
    <location>
        <begin position="41"/>
        <end position="454"/>
    </location>
</feature>
<evidence type="ECO:0000256" key="2">
    <source>
        <dbReference type="ARBA" id="ARBA00007613"/>
    </source>
</evidence>
<proteinExistence type="inferred from homology"/>
<sequence length="454" mass="50369">MARELHRIYCTLNNAEAMKLRFTTALILIAAFALPTASHAATFTLNNALQRVRENSPRLRQARENLNAAEARTEGSRSGWYPHLSAIADYSYRDPISEYQGMKFMPANSYNARVGAEMTLLDFGRTAKGVSIARSSEKAAGLSLSLTERDLAYTTIQVFHTMLFLREAVLVQEKEIAALEKNLEYTRTRYREGVATRFDLLSTEVRLASALTKKTDLESELANQSIALSRLCGLPEDEPVGVEGSFASVEQGEEESSFVVSALEKRLELRLAGEHERTAIRKTELAERACLPVITGNLSWGTANGFLPDLEEMRPNTAAGVRMELPLFTGFAIRSEKRAALAMQRAAGAERLDTDQQIRQEVRQSLNSLRASRQNIATTTLQVKQAELAAEHARTRYRNGLATALDLLDTEASLAEAELSNLQARYTLVMNTYALKRAAGEPLEPIQQPDQKTP</sequence>
<dbReference type="GO" id="GO:1990281">
    <property type="term" value="C:efflux pump complex"/>
    <property type="evidence" value="ECO:0007669"/>
    <property type="project" value="TreeGrafter"/>
</dbReference>
<keyword evidence="6" id="KW-0472">Membrane</keyword>
<keyword evidence="4" id="KW-1134">Transmembrane beta strand</keyword>
<dbReference type="AlphaFoldDB" id="A0A3S0NAI7"/>
<dbReference type="InterPro" id="IPR051906">
    <property type="entry name" value="TolC-like"/>
</dbReference>
<evidence type="ECO:0000313" key="9">
    <source>
        <dbReference type="EMBL" id="RTY38178.1"/>
    </source>
</evidence>
<evidence type="ECO:0000256" key="1">
    <source>
        <dbReference type="ARBA" id="ARBA00004442"/>
    </source>
</evidence>
<evidence type="ECO:0000313" key="10">
    <source>
        <dbReference type="Proteomes" id="UP000279908"/>
    </source>
</evidence>
<dbReference type="Proteomes" id="UP000279908">
    <property type="component" value="Unassembled WGS sequence"/>
</dbReference>
<evidence type="ECO:0000256" key="5">
    <source>
        <dbReference type="ARBA" id="ARBA00022692"/>
    </source>
</evidence>
<name>A0A3S0NAI7_CHLPH</name>
<evidence type="ECO:0000256" key="3">
    <source>
        <dbReference type="ARBA" id="ARBA00022448"/>
    </source>
</evidence>
<dbReference type="SUPFAM" id="SSF56954">
    <property type="entry name" value="Outer membrane efflux proteins (OEP)"/>
    <property type="match status" value="1"/>
</dbReference>
<evidence type="ECO:0000256" key="6">
    <source>
        <dbReference type="ARBA" id="ARBA00023136"/>
    </source>
</evidence>
<dbReference type="GO" id="GO:0015288">
    <property type="term" value="F:porin activity"/>
    <property type="evidence" value="ECO:0007669"/>
    <property type="project" value="TreeGrafter"/>
</dbReference>
<dbReference type="PANTHER" id="PTHR30026:SF20">
    <property type="entry name" value="OUTER MEMBRANE PROTEIN TOLC"/>
    <property type="match status" value="1"/>
</dbReference>
<keyword evidence="3" id="KW-0813">Transport</keyword>
<dbReference type="InterPro" id="IPR003423">
    <property type="entry name" value="OMP_efflux"/>
</dbReference>
<dbReference type="Gene3D" id="1.20.1600.10">
    <property type="entry name" value="Outer membrane efflux proteins (OEP)"/>
    <property type="match status" value="1"/>
</dbReference>
<evidence type="ECO:0000256" key="8">
    <source>
        <dbReference type="SAM" id="SignalP"/>
    </source>
</evidence>
<comment type="caution">
    <text evidence="9">The sequence shown here is derived from an EMBL/GenBank/DDBJ whole genome shotgun (WGS) entry which is preliminary data.</text>
</comment>
<dbReference type="RefSeq" id="WP_126384394.1">
    <property type="nucleotide sequence ID" value="NZ_RXYK01000006.1"/>
</dbReference>
<comment type="similarity">
    <text evidence="2">Belongs to the outer membrane factor (OMF) (TC 1.B.17) family.</text>
</comment>
<gene>
    <name evidence="9" type="ORF">EKD02_05635</name>
</gene>
<dbReference type="EMBL" id="RXYK01000006">
    <property type="protein sequence ID" value="RTY38178.1"/>
    <property type="molecule type" value="Genomic_DNA"/>
</dbReference>
<reference evidence="9 10" key="1">
    <citation type="submission" date="2018-12" db="EMBL/GenBank/DDBJ databases">
        <authorList>
            <person name="Lunina O.N."/>
            <person name="Grouzdev D.S."/>
            <person name="Gorlenko V.M."/>
            <person name="Savvichev A.S."/>
        </authorList>
    </citation>
    <scope>NUCLEOTIDE SEQUENCE [LARGE SCALE GENOMIC DNA]</scope>
    <source>
        <strain evidence="9 10">BrKhr-17</strain>
    </source>
</reference>
<dbReference type="PANTHER" id="PTHR30026">
    <property type="entry name" value="OUTER MEMBRANE PROTEIN TOLC"/>
    <property type="match status" value="1"/>
</dbReference>
<keyword evidence="7" id="KW-0998">Cell outer membrane</keyword>
<evidence type="ECO:0000256" key="7">
    <source>
        <dbReference type="ARBA" id="ARBA00023237"/>
    </source>
</evidence>
<dbReference type="GO" id="GO:0015562">
    <property type="term" value="F:efflux transmembrane transporter activity"/>
    <property type="evidence" value="ECO:0007669"/>
    <property type="project" value="InterPro"/>
</dbReference>